<keyword evidence="1" id="KW-0143">Chaperone</keyword>
<evidence type="ECO:0000259" key="2">
    <source>
        <dbReference type="PROSITE" id="PS50076"/>
    </source>
</evidence>
<dbReference type="GO" id="GO:0036503">
    <property type="term" value="P:ERAD pathway"/>
    <property type="evidence" value="ECO:0007669"/>
    <property type="project" value="TreeGrafter"/>
</dbReference>
<evidence type="ECO:0000256" key="1">
    <source>
        <dbReference type="ARBA" id="ARBA00023186"/>
    </source>
</evidence>
<dbReference type="Proteomes" id="UP001139410">
    <property type="component" value="Unassembled WGS sequence"/>
</dbReference>
<comment type="caution">
    <text evidence="3">The sequence shown here is derived from an EMBL/GenBank/DDBJ whole genome shotgun (WGS) entry which is preliminary data.</text>
</comment>
<gene>
    <name evidence="3" type="ORF">LVY65_08445</name>
</gene>
<dbReference type="SUPFAM" id="SSF46565">
    <property type="entry name" value="Chaperone J-domain"/>
    <property type="match status" value="1"/>
</dbReference>
<dbReference type="InterPro" id="IPR051948">
    <property type="entry name" value="Hsp70_co-chaperone_J-domain"/>
</dbReference>
<evidence type="ECO:0000313" key="4">
    <source>
        <dbReference type="Proteomes" id="UP001139410"/>
    </source>
</evidence>
<protein>
    <submittedName>
        <fullName evidence="3">DnaJ domain-containing protein</fullName>
    </submittedName>
</protein>
<dbReference type="InterPro" id="IPR001623">
    <property type="entry name" value="DnaJ_domain"/>
</dbReference>
<feature type="domain" description="J" evidence="2">
    <location>
        <begin position="9"/>
        <end position="72"/>
    </location>
</feature>
<proteinExistence type="predicted"/>
<accession>A0A9X1QPH2</accession>
<reference evidence="3" key="1">
    <citation type="submission" date="2022-01" db="EMBL/GenBank/DDBJ databases">
        <authorList>
            <person name="Jo J.-H."/>
            <person name="Im W.-T."/>
        </authorList>
    </citation>
    <scope>NUCLEOTIDE SEQUENCE</scope>
    <source>
        <strain evidence="3">G124</strain>
    </source>
</reference>
<dbReference type="PROSITE" id="PS50076">
    <property type="entry name" value="DNAJ_2"/>
    <property type="match status" value="1"/>
</dbReference>
<evidence type="ECO:0000313" key="3">
    <source>
        <dbReference type="EMBL" id="MCF2515089.1"/>
    </source>
</evidence>
<dbReference type="AlphaFoldDB" id="A0A9X1QPH2"/>
<dbReference type="SMART" id="SM00271">
    <property type="entry name" value="DnaJ"/>
    <property type="match status" value="1"/>
</dbReference>
<dbReference type="Pfam" id="PF00226">
    <property type="entry name" value="DnaJ"/>
    <property type="match status" value="1"/>
</dbReference>
<dbReference type="PANTHER" id="PTHR44360:SF1">
    <property type="entry name" value="DNAJ HOMOLOG SUBFAMILY B MEMBER 9"/>
    <property type="match status" value="1"/>
</dbReference>
<dbReference type="PANTHER" id="PTHR44360">
    <property type="entry name" value="DNAJ HOMOLOG SUBFAMILY B MEMBER 9"/>
    <property type="match status" value="1"/>
</dbReference>
<name>A0A9X1QPH2_9SPHN</name>
<dbReference type="CDD" id="cd06257">
    <property type="entry name" value="DnaJ"/>
    <property type="match status" value="1"/>
</dbReference>
<dbReference type="InterPro" id="IPR036869">
    <property type="entry name" value="J_dom_sf"/>
</dbReference>
<sequence>MNDGQVFIDYYNILQVSPDCDAKILESAYHYLAKRYHPDHTRSADTKKLNEVIEAYRALRDPERRADYDLLYSQNMGETFNSQSSDDVEIGEKSALDDADDHARILTLLYSKRRESAQNAGVVGYYIQDMLKCSDEHFEFHKWYLKEKGFIVLTEQGTLAITIQGVDHVISMSRTTKAERLQITQSTDPRG</sequence>
<dbReference type="GO" id="GO:0051087">
    <property type="term" value="F:protein-folding chaperone binding"/>
    <property type="evidence" value="ECO:0007669"/>
    <property type="project" value="TreeGrafter"/>
</dbReference>
<dbReference type="Gene3D" id="1.10.287.110">
    <property type="entry name" value="DnaJ domain"/>
    <property type="match status" value="1"/>
</dbReference>
<dbReference type="EMBL" id="JAKFGM010000002">
    <property type="protein sequence ID" value="MCF2515089.1"/>
    <property type="molecule type" value="Genomic_DNA"/>
</dbReference>
<dbReference type="GO" id="GO:0051787">
    <property type="term" value="F:misfolded protein binding"/>
    <property type="evidence" value="ECO:0007669"/>
    <property type="project" value="TreeGrafter"/>
</dbReference>
<organism evidence="3 4">
    <name type="scientific">Sphingomonas cremea</name>
    <dbReference type="NCBI Taxonomy" id="2904799"/>
    <lineage>
        <taxon>Bacteria</taxon>
        <taxon>Pseudomonadati</taxon>
        <taxon>Pseudomonadota</taxon>
        <taxon>Alphaproteobacteria</taxon>
        <taxon>Sphingomonadales</taxon>
        <taxon>Sphingomonadaceae</taxon>
        <taxon>Sphingomonas</taxon>
    </lineage>
</organism>
<keyword evidence="4" id="KW-1185">Reference proteome</keyword>
<dbReference type="RefSeq" id="WP_235067597.1">
    <property type="nucleotide sequence ID" value="NZ_JAKFGM010000002.1"/>
</dbReference>